<dbReference type="EMBL" id="BAAAQD010000048">
    <property type="protein sequence ID" value="GAA1572150.1"/>
    <property type="molecule type" value="Genomic_DNA"/>
</dbReference>
<reference evidence="2 3" key="1">
    <citation type="journal article" date="2019" name="Int. J. Syst. Evol. Microbiol.">
        <title>The Global Catalogue of Microorganisms (GCM) 10K type strain sequencing project: providing services to taxonomists for standard genome sequencing and annotation.</title>
        <authorList>
            <consortium name="The Broad Institute Genomics Platform"/>
            <consortium name="The Broad Institute Genome Sequencing Center for Infectious Disease"/>
            <person name="Wu L."/>
            <person name="Ma J."/>
        </authorList>
    </citation>
    <scope>NUCLEOTIDE SEQUENCE [LARGE SCALE GENOMIC DNA]</scope>
    <source>
        <strain evidence="2 3">JCM 15933</strain>
    </source>
</reference>
<evidence type="ECO:0000313" key="2">
    <source>
        <dbReference type="EMBL" id="GAA1572150.1"/>
    </source>
</evidence>
<accession>A0ABN2D7P3</accession>
<sequence length="201" mass="21247">MGKVVASASMSLDGYIAKDDNTIGRLFDWFQNGDVELPTVAGHFTFHVSRPSADYWTQWVSQIGALVCGRTLFDFTDGWGGQHTMGMPVVVVTHQVPAEWVAAHPGAPFHFVTDGVAAAVAKAQEIAGDRIVSVTAGTIAGQCLELGLLDEVAVDLVPVVMGKGRPFFGDLAAGDALLGDPTVCIQGDRVTHLVFPVDRAA</sequence>
<name>A0ABN2D7P3_9ACTN</name>
<dbReference type="Gene3D" id="3.40.430.10">
    <property type="entry name" value="Dihydrofolate Reductase, subunit A"/>
    <property type="match status" value="1"/>
</dbReference>
<comment type="caution">
    <text evidence="2">The sequence shown here is derived from an EMBL/GenBank/DDBJ whole genome shotgun (WGS) entry which is preliminary data.</text>
</comment>
<gene>
    <name evidence="2" type="ORF">GCM10009827_112710</name>
</gene>
<dbReference type="RefSeq" id="WP_344514602.1">
    <property type="nucleotide sequence ID" value="NZ_BAAAQD010000048.1"/>
</dbReference>
<feature type="domain" description="Bacterial bifunctional deaminase-reductase C-terminal" evidence="1">
    <location>
        <begin position="3"/>
        <end position="171"/>
    </location>
</feature>
<keyword evidence="3" id="KW-1185">Reference proteome</keyword>
<dbReference type="Proteomes" id="UP001501470">
    <property type="component" value="Unassembled WGS sequence"/>
</dbReference>
<dbReference type="SUPFAM" id="SSF53597">
    <property type="entry name" value="Dihydrofolate reductase-like"/>
    <property type="match status" value="1"/>
</dbReference>
<dbReference type="PANTHER" id="PTHR38011">
    <property type="entry name" value="DIHYDROFOLATE REDUCTASE FAMILY PROTEIN (AFU_ORTHOLOGUE AFUA_8G06820)"/>
    <property type="match status" value="1"/>
</dbReference>
<dbReference type="InterPro" id="IPR050765">
    <property type="entry name" value="Riboflavin_Biosynth_HTPR"/>
</dbReference>
<dbReference type="InterPro" id="IPR002734">
    <property type="entry name" value="RibDG_C"/>
</dbReference>
<protein>
    <submittedName>
        <fullName evidence="2">Dihydrofolate reductase family protein</fullName>
    </submittedName>
</protein>
<evidence type="ECO:0000259" key="1">
    <source>
        <dbReference type="Pfam" id="PF01872"/>
    </source>
</evidence>
<dbReference type="InterPro" id="IPR024072">
    <property type="entry name" value="DHFR-like_dom_sf"/>
</dbReference>
<dbReference type="PANTHER" id="PTHR38011:SF12">
    <property type="entry name" value="BIFUNCTIONAL DEAMINASE-REDUCTASE DOMAIN PROTEIN"/>
    <property type="match status" value="1"/>
</dbReference>
<dbReference type="Pfam" id="PF01872">
    <property type="entry name" value="RibD_C"/>
    <property type="match status" value="1"/>
</dbReference>
<evidence type="ECO:0000313" key="3">
    <source>
        <dbReference type="Proteomes" id="UP001501470"/>
    </source>
</evidence>
<organism evidence="2 3">
    <name type="scientific">Dactylosporangium maewongense</name>
    <dbReference type="NCBI Taxonomy" id="634393"/>
    <lineage>
        <taxon>Bacteria</taxon>
        <taxon>Bacillati</taxon>
        <taxon>Actinomycetota</taxon>
        <taxon>Actinomycetes</taxon>
        <taxon>Micromonosporales</taxon>
        <taxon>Micromonosporaceae</taxon>
        <taxon>Dactylosporangium</taxon>
    </lineage>
</organism>
<proteinExistence type="predicted"/>